<dbReference type="Proteomes" id="UP001279642">
    <property type="component" value="Unassembled WGS sequence"/>
</dbReference>
<dbReference type="InterPro" id="IPR006748">
    <property type="entry name" value="NH2Glyco/OHUrea_AB-resist_kin"/>
</dbReference>
<protein>
    <submittedName>
        <fullName evidence="1">Aminoglycoside phosphotransferase family protein</fullName>
    </submittedName>
</protein>
<sequence>MFDDYLRRWHLARDGSPIHTHSSDLLPVRRDHMPAMLKIARESEEQRGPIALEWWDGLGAARVFERDAHAVLMERAIGSRSLPAIAYGGGDDEATRILCATAALLHAPRTKPPPLELVSLETWFVALWPLAAHGRTPYQSLLRQSAAAARLLLDTPQEEIVLHGDLHHGNVLDFGTARGWLAIDPKGLYGERGFDFANILCNPEPEDDKEPVALRPGRFARQIDIILDLTGLDRARLLRWVQAYGGLSAAWYLNDGDDEEAQWPLAIARLAADELAGG</sequence>
<dbReference type="RefSeq" id="WP_320509902.1">
    <property type="nucleotide sequence ID" value="NZ_JAXCLW010000006.1"/>
</dbReference>
<keyword evidence="2" id="KW-1185">Reference proteome</keyword>
<dbReference type="EMBL" id="JAXCLW010000006">
    <property type="protein sequence ID" value="MDY0884829.1"/>
    <property type="molecule type" value="Genomic_DNA"/>
</dbReference>
<evidence type="ECO:0000313" key="2">
    <source>
        <dbReference type="Proteomes" id="UP001279642"/>
    </source>
</evidence>
<dbReference type="SUPFAM" id="SSF56112">
    <property type="entry name" value="Protein kinase-like (PK-like)"/>
    <property type="match status" value="1"/>
</dbReference>
<evidence type="ECO:0000313" key="1">
    <source>
        <dbReference type="EMBL" id="MDY0884829.1"/>
    </source>
</evidence>
<organism evidence="1 2">
    <name type="scientific">Dongia soli</name>
    <dbReference type="NCBI Taxonomy" id="600628"/>
    <lineage>
        <taxon>Bacteria</taxon>
        <taxon>Pseudomonadati</taxon>
        <taxon>Pseudomonadota</taxon>
        <taxon>Alphaproteobacteria</taxon>
        <taxon>Rhodospirillales</taxon>
        <taxon>Dongiaceae</taxon>
        <taxon>Dongia</taxon>
    </lineage>
</organism>
<comment type="caution">
    <text evidence="1">The sequence shown here is derived from an EMBL/GenBank/DDBJ whole genome shotgun (WGS) entry which is preliminary data.</text>
</comment>
<name>A0ABU5EG51_9PROT</name>
<reference evidence="1 2" key="1">
    <citation type="journal article" date="2016" name="Antonie Van Leeuwenhoek">
        <title>Dongia soli sp. nov., isolated from soil from Dokdo, Korea.</title>
        <authorList>
            <person name="Kim D.U."/>
            <person name="Lee H."/>
            <person name="Kim H."/>
            <person name="Kim S.G."/>
            <person name="Ka J.O."/>
        </authorList>
    </citation>
    <scope>NUCLEOTIDE SEQUENCE [LARGE SCALE GENOMIC DNA]</scope>
    <source>
        <strain evidence="1 2">D78</strain>
    </source>
</reference>
<accession>A0ABU5EG51</accession>
<dbReference type="Gene3D" id="3.90.1200.10">
    <property type="match status" value="1"/>
</dbReference>
<dbReference type="InterPro" id="IPR011009">
    <property type="entry name" value="Kinase-like_dom_sf"/>
</dbReference>
<gene>
    <name evidence="1" type="ORF">SMD27_18440</name>
</gene>
<dbReference type="Pfam" id="PF04655">
    <property type="entry name" value="APH_6_hur"/>
    <property type="match status" value="1"/>
</dbReference>
<proteinExistence type="predicted"/>